<feature type="region of interest" description="Disordered" evidence="7">
    <location>
        <begin position="263"/>
        <end position="285"/>
    </location>
</feature>
<protein>
    <recommendedName>
        <fullName evidence="2 5">Cell shape-determining protein MreC</fullName>
    </recommendedName>
    <alternativeName>
        <fullName evidence="4 5">Cell shape protein MreC</fullName>
    </alternativeName>
</protein>
<feature type="compositionally biased region" description="Polar residues" evidence="7">
    <location>
        <begin position="276"/>
        <end position="285"/>
    </location>
</feature>
<feature type="domain" description="Rod shape-determining protein MreC beta-barrel core" evidence="8">
    <location>
        <begin position="108"/>
        <end position="254"/>
    </location>
</feature>
<keyword evidence="6" id="KW-0175">Coiled coil</keyword>
<evidence type="ECO:0000256" key="5">
    <source>
        <dbReference type="PIRNR" id="PIRNR038471"/>
    </source>
</evidence>
<dbReference type="PANTHER" id="PTHR34138">
    <property type="entry name" value="CELL SHAPE-DETERMINING PROTEIN MREC"/>
    <property type="match status" value="1"/>
</dbReference>
<dbReference type="Pfam" id="PF04085">
    <property type="entry name" value="MreC"/>
    <property type="match status" value="1"/>
</dbReference>
<dbReference type="PANTHER" id="PTHR34138:SF1">
    <property type="entry name" value="CELL SHAPE-DETERMINING PROTEIN MREC"/>
    <property type="match status" value="1"/>
</dbReference>
<keyword evidence="10" id="KW-1185">Reference proteome</keyword>
<dbReference type="InterPro" id="IPR042177">
    <property type="entry name" value="Cell/Rod_1"/>
</dbReference>
<name>A0A1H6FFA5_9GAMM</name>
<dbReference type="InterPro" id="IPR007221">
    <property type="entry name" value="MreC"/>
</dbReference>
<evidence type="ECO:0000256" key="7">
    <source>
        <dbReference type="SAM" id="MobiDB-lite"/>
    </source>
</evidence>
<keyword evidence="3 5" id="KW-0133">Cell shape</keyword>
<dbReference type="InterPro" id="IPR042175">
    <property type="entry name" value="Cell/Rod_MreC_2"/>
</dbReference>
<dbReference type="InterPro" id="IPR055342">
    <property type="entry name" value="MreC_beta-barrel_core"/>
</dbReference>
<reference evidence="9 10" key="1">
    <citation type="submission" date="2016-10" db="EMBL/GenBank/DDBJ databases">
        <authorList>
            <person name="de Groot N.N."/>
        </authorList>
    </citation>
    <scope>NUCLEOTIDE SEQUENCE [LARGE SCALE GENOMIC DNA]</scope>
    <source>
        <strain evidence="9">MBHS1</strain>
    </source>
</reference>
<organism evidence="9 10">
    <name type="scientific">Candidatus Venteria ishoeyi</name>
    <dbReference type="NCBI Taxonomy" id="1899563"/>
    <lineage>
        <taxon>Bacteria</taxon>
        <taxon>Pseudomonadati</taxon>
        <taxon>Pseudomonadota</taxon>
        <taxon>Gammaproteobacteria</taxon>
        <taxon>Thiotrichales</taxon>
        <taxon>Thiotrichaceae</taxon>
        <taxon>Venteria</taxon>
    </lineage>
</organism>
<dbReference type="GO" id="GO:0008360">
    <property type="term" value="P:regulation of cell shape"/>
    <property type="evidence" value="ECO:0007669"/>
    <property type="project" value="UniProtKB-KW"/>
</dbReference>
<dbReference type="Gene3D" id="2.40.10.350">
    <property type="entry name" value="Rod shape-determining protein MreC, domain 2"/>
    <property type="match status" value="1"/>
</dbReference>
<comment type="similarity">
    <text evidence="1 5">Belongs to the MreC family.</text>
</comment>
<dbReference type="Gene3D" id="2.40.10.340">
    <property type="entry name" value="Rod shape-determining protein MreC, domain 1"/>
    <property type="match status" value="1"/>
</dbReference>
<evidence type="ECO:0000313" key="9">
    <source>
        <dbReference type="EMBL" id="SEH08707.1"/>
    </source>
</evidence>
<gene>
    <name evidence="9" type="primary">mreC</name>
    <name evidence="9" type="ORF">MBHS_04599</name>
</gene>
<evidence type="ECO:0000256" key="1">
    <source>
        <dbReference type="ARBA" id="ARBA00009369"/>
    </source>
</evidence>
<dbReference type="EMBL" id="FMSV02000556">
    <property type="protein sequence ID" value="SEH08707.1"/>
    <property type="molecule type" value="Genomic_DNA"/>
</dbReference>
<evidence type="ECO:0000256" key="4">
    <source>
        <dbReference type="ARBA" id="ARBA00032089"/>
    </source>
</evidence>
<evidence type="ECO:0000259" key="8">
    <source>
        <dbReference type="Pfam" id="PF04085"/>
    </source>
</evidence>
<proteinExistence type="inferred from homology"/>
<dbReference type="AlphaFoldDB" id="A0A1H6FFA5"/>
<feature type="coiled-coil region" evidence="6">
    <location>
        <begin position="62"/>
        <end position="102"/>
    </location>
</feature>
<evidence type="ECO:0000256" key="6">
    <source>
        <dbReference type="SAM" id="Coils"/>
    </source>
</evidence>
<dbReference type="OrthoDB" id="9808025at2"/>
<accession>A0A1H6FFA5</accession>
<dbReference type="GO" id="GO:0005886">
    <property type="term" value="C:plasma membrane"/>
    <property type="evidence" value="ECO:0007669"/>
    <property type="project" value="TreeGrafter"/>
</dbReference>
<evidence type="ECO:0000313" key="10">
    <source>
        <dbReference type="Proteomes" id="UP000236724"/>
    </source>
</evidence>
<sequence>MLLGFISIVLMTVDHQFNYLDNLRSMLSLGLSPLQHLVNLPIRSARDVTENLSMRRTLLMENQQLRDENLVLKVRLQRFEDLQQENQRLRLLLDSVGETENQVTIAQVMSVDLDPFSRKMRLNKGSQHHIKAGIPVFDTQGVMGQVVQADLFSSVVILITDPEHAIPVQMVRTGLHTIAVGTGSSTLSLRYLPNTADIRPGDQLITSGMGGRFPDGYPVGVVTDVQRNVGEPYTEAKARPAALLDRNRDVLLIWPEHATAAPDAVGALGTSHKNTDSSTPEEASP</sequence>
<dbReference type="PIRSF" id="PIRSF038471">
    <property type="entry name" value="MreC"/>
    <property type="match status" value="1"/>
</dbReference>
<evidence type="ECO:0000256" key="3">
    <source>
        <dbReference type="ARBA" id="ARBA00022960"/>
    </source>
</evidence>
<dbReference type="Proteomes" id="UP000236724">
    <property type="component" value="Unassembled WGS sequence"/>
</dbReference>
<evidence type="ECO:0000256" key="2">
    <source>
        <dbReference type="ARBA" id="ARBA00013855"/>
    </source>
</evidence>
<comment type="function">
    <text evidence="5">Involved in formation and maintenance of cell shape.</text>
</comment>
<dbReference type="NCBIfam" id="TIGR00219">
    <property type="entry name" value="mreC"/>
    <property type="match status" value="1"/>
</dbReference>